<comment type="subcellular location">
    <subcellularLocation>
        <location evidence="1">Cell membrane</location>
        <topology evidence="1">Multi-pass membrane protein</topology>
    </subcellularLocation>
</comment>
<dbReference type="RefSeq" id="WP_035166143.1">
    <property type="nucleotide sequence ID" value="NZ_CP018906.1"/>
</dbReference>
<sequence>MSQTQIIELVNQYGYLGIAFLIAIENIFPPIPSELVLVFAGYLTISSDINIIGAIIAATVGAYLGALVLFGVGKLLSVHQLEKVLSGRIGRVLRLKGSDVVKAGNFFSEYGGKAIFFGRCVPVVRSLISIPAGMVNYPFAKFSLFTILGTLIWNTILIIVGHYAGHAWQHILGIVDEWLVVILVIAVVAVAAFLYYRYSKTKAKIK</sequence>
<dbReference type="EMBL" id="CP018906">
    <property type="protein sequence ID" value="AQW20871.1"/>
    <property type="molecule type" value="Genomic_DNA"/>
</dbReference>
<evidence type="ECO:0000256" key="4">
    <source>
        <dbReference type="ARBA" id="ARBA00022692"/>
    </source>
</evidence>
<keyword evidence="3" id="KW-1003">Cell membrane</keyword>
<feature type="transmembrane region" description="Helical" evidence="7">
    <location>
        <begin position="144"/>
        <end position="166"/>
    </location>
</feature>
<gene>
    <name evidence="9" type="ORF">PL11_002550</name>
</gene>
<dbReference type="GO" id="GO:0005886">
    <property type="term" value="C:plasma membrane"/>
    <property type="evidence" value="ECO:0007669"/>
    <property type="project" value="UniProtKB-SubCell"/>
</dbReference>
<reference evidence="9 10" key="1">
    <citation type="journal article" date="2015" name="Genome Announc.">
        <title>Genome Sequence of Lactobacillus curieae CCTCC M 2011381T, a Novel Producer of Gamma-aminobutyric Acid.</title>
        <authorList>
            <person name="Wang Y."/>
            <person name="Wang Y."/>
            <person name="Lang C."/>
            <person name="Wei D."/>
            <person name="Xu P."/>
            <person name="Xie J."/>
        </authorList>
    </citation>
    <scope>NUCLEOTIDE SEQUENCE [LARGE SCALE GENOMIC DNA]</scope>
    <source>
        <strain evidence="9 10">CCTCC M 2011381</strain>
    </source>
</reference>
<dbReference type="Pfam" id="PF09335">
    <property type="entry name" value="VTT_dom"/>
    <property type="match status" value="1"/>
</dbReference>
<feature type="transmembrane region" description="Helical" evidence="7">
    <location>
        <begin position="178"/>
        <end position="196"/>
    </location>
</feature>
<dbReference type="PANTHER" id="PTHR42709:SF6">
    <property type="entry name" value="UNDECAPRENYL PHOSPHATE TRANSPORTER A"/>
    <property type="match status" value="1"/>
</dbReference>
<name>A0A1S6QGZ1_9LACO</name>
<dbReference type="InterPro" id="IPR051311">
    <property type="entry name" value="DedA_domain"/>
</dbReference>
<feature type="transmembrane region" description="Helical" evidence="7">
    <location>
        <begin position="12"/>
        <end position="31"/>
    </location>
</feature>
<dbReference type="Proteomes" id="UP000030361">
    <property type="component" value="Chromosome"/>
</dbReference>
<protein>
    <submittedName>
        <fullName evidence="9">Alkaline phosphatase</fullName>
    </submittedName>
</protein>
<keyword evidence="4 7" id="KW-0812">Transmembrane</keyword>
<evidence type="ECO:0000256" key="2">
    <source>
        <dbReference type="ARBA" id="ARBA00010792"/>
    </source>
</evidence>
<dbReference type="OrthoDB" id="9813426at2"/>
<accession>A0A1S6QGZ1</accession>
<dbReference type="InterPro" id="IPR032816">
    <property type="entry name" value="VTT_dom"/>
</dbReference>
<keyword evidence="6 7" id="KW-0472">Membrane</keyword>
<comment type="similarity">
    <text evidence="2">Belongs to the DedA family.</text>
</comment>
<organism evidence="9 10">
    <name type="scientific">Lentilactobacillus curieae</name>
    <dbReference type="NCBI Taxonomy" id="1138822"/>
    <lineage>
        <taxon>Bacteria</taxon>
        <taxon>Bacillati</taxon>
        <taxon>Bacillota</taxon>
        <taxon>Bacilli</taxon>
        <taxon>Lactobacillales</taxon>
        <taxon>Lactobacillaceae</taxon>
        <taxon>Lentilactobacillus</taxon>
    </lineage>
</organism>
<evidence type="ECO:0000313" key="10">
    <source>
        <dbReference type="Proteomes" id="UP000030361"/>
    </source>
</evidence>
<dbReference type="KEGG" id="lcu:PL11_002550"/>
<keyword evidence="10" id="KW-1185">Reference proteome</keyword>
<evidence type="ECO:0000256" key="7">
    <source>
        <dbReference type="SAM" id="Phobius"/>
    </source>
</evidence>
<dbReference type="AlphaFoldDB" id="A0A1S6QGZ1"/>
<evidence type="ECO:0000256" key="5">
    <source>
        <dbReference type="ARBA" id="ARBA00022989"/>
    </source>
</evidence>
<keyword evidence="5 7" id="KW-1133">Transmembrane helix</keyword>
<proteinExistence type="inferred from homology"/>
<dbReference type="PANTHER" id="PTHR42709">
    <property type="entry name" value="ALKALINE PHOSPHATASE LIKE PROTEIN"/>
    <property type="match status" value="1"/>
</dbReference>
<evidence type="ECO:0000256" key="6">
    <source>
        <dbReference type="ARBA" id="ARBA00023136"/>
    </source>
</evidence>
<evidence type="ECO:0000256" key="1">
    <source>
        <dbReference type="ARBA" id="ARBA00004651"/>
    </source>
</evidence>
<evidence type="ECO:0000313" key="9">
    <source>
        <dbReference type="EMBL" id="AQW20871.1"/>
    </source>
</evidence>
<dbReference type="eggNOG" id="COG0586">
    <property type="taxonomic scope" value="Bacteria"/>
</dbReference>
<feature type="transmembrane region" description="Helical" evidence="7">
    <location>
        <begin position="51"/>
        <end position="73"/>
    </location>
</feature>
<evidence type="ECO:0000259" key="8">
    <source>
        <dbReference type="Pfam" id="PF09335"/>
    </source>
</evidence>
<feature type="domain" description="VTT" evidence="8">
    <location>
        <begin position="31"/>
        <end position="162"/>
    </location>
</feature>
<evidence type="ECO:0000256" key="3">
    <source>
        <dbReference type="ARBA" id="ARBA00022475"/>
    </source>
</evidence>